<sequence>VQAGLLLATSAAFLTPDSPRVDMINYTPRDPYICILASFALLLGGIIVASAPMLVLYANRFHVYCIIIMLSYPFFSIGITTLLFAFGLLSAVWCSEDQALQGACVIMLFLPISIAILFGA</sequence>
<evidence type="ECO:0000313" key="3">
    <source>
        <dbReference type="Proteomes" id="UP001150266"/>
    </source>
</evidence>
<feature type="non-terminal residue" evidence="2">
    <location>
        <position position="120"/>
    </location>
</feature>
<dbReference type="Proteomes" id="UP001150266">
    <property type="component" value="Unassembled WGS sequence"/>
</dbReference>
<organism evidence="2 3">
    <name type="scientific">Lentinula aciculospora</name>
    <dbReference type="NCBI Taxonomy" id="153920"/>
    <lineage>
        <taxon>Eukaryota</taxon>
        <taxon>Fungi</taxon>
        <taxon>Dikarya</taxon>
        <taxon>Basidiomycota</taxon>
        <taxon>Agaricomycotina</taxon>
        <taxon>Agaricomycetes</taxon>
        <taxon>Agaricomycetidae</taxon>
        <taxon>Agaricales</taxon>
        <taxon>Marasmiineae</taxon>
        <taxon>Omphalotaceae</taxon>
        <taxon>Lentinula</taxon>
    </lineage>
</organism>
<evidence type="ECO:0000256" key="1">
    <source>
        <dbReference type="SAM" id="Phobius"/>
    </source>
</evidence>
<protein>
    <submittedName>
        <fullName evidence="2">Uncharacterized protein</fullName>
    </submittedName>
</protein>
<dbReference type="OrthoDB" id="2640035at2759"/>
<proteinExistence type="predicted"/>
<keyword evidence="3" id="KW-1185">Reference proteome</keyword>
<dbReference type="EMBL" id="JAOTPV010000008">
    <property type="protein sequence ID" value="KAJ4479251.1"/>
    <property type="molecule type" value="Genomic_DNA"/>
</dbReference>
<keyword evidence="1" id="KW-0472">Membrane</keyword>
<keyword evidence="1" id="KW-1133">Transmembrane helix</keyword>
<evidence type="ECO:0000313" key="2">
    <source>
        <dbReference type="EMBL" id="KAJ4479251.1"/>
    </source>
</evidence>
<accession>A0A9W9AC57</accession>
<reference evidence="2" key="1">
    <citation type="submission" date="2022-08" db="EMBL/GenBank/DDBJ databases">
        <title>A Global Phylogenomic Analysis of the Shiitake Genus Lentinula.</title>
        <authorList>
            <consortium name="DOE Joint Genome Institute"/>
            <person name="Sierra-Patev S."/>
            <person name="Min B."/>
            <person name="Naranjo-Ortiz M."/>
            <person name="Looney B."/>
            <person name="Konkel Z."/>
            <person name="Slot J.C."/>
            <person name="Sakamoto Y."/>
            <person name="Steenwyk J.L."/>
            <person name="Rokas A."/>
            <person name="Carro J."/>
            <person name="Camarero S."/>
            <person name="Ferreira P."/>
            <person name="Molpeceres G."/>
            <person name="Ruiz-Duenas F.J."/>
            <person name="Serrano A."/>
            <person name="Henrissat B."/>
            <person name="Drula E."/>
            <person name="Hughes K.W."/>
            <person name="Mata J.L."/>
            <person name="Ishikawa N.K."/>
            <person name="Vargas-Isla R."/>
            <person name="Ushijima S."/>
            <person name="Smith C.A."/>
            <person name="Ahrendt S."/>
            <person name="Andreopoulos W."/>
            <person name="He G."/>
            <person name="Labutti K."/>
            <person name="Lipzen A."/>
            <person name="Ng V."/>
            <person name="Riley R."/>
            <person name="Sandor L."/>
            <person name="Barry K."/>
            <person name="Martinez A.T."/>
            <person name="Xiao Y."/>
            <person name="Gibbons J.G."/>
            <person name="Terashima K."/>
            <person name="Grigoriev I.V."/>
            <person name="Hibbett D.S."/>
        </authorList>
    </citation>
    <scope>NUCLEOTIDE SEQUENCE</scope>
    <source>
        <strain evidence="2">JLM2183</strain>
    </source>
</reference>
<comment type="caution">
    <text evidence="2">The sequence shown here is derived from an EMBL/GenBank/DDBJ whole genome shotgun (WGS) entry which is preliminary data.</text>
</comment>
<keyword evidence="1" id="KW-0812">Transmembrane</keyword>
<gene>
    <name evidence="2" type="ORF">J3R30DRAFT_3218898</name>
</gene>
<feature type="non-terminal residue" evidence="2">
    <location>
        <position position="1"/>
    </location>
</feature>
<feature type="transmembrane region" description="Helical" evidence="1">
    <location>
        <begin position="70"/>
        <end position="93"/>
    </location>
</feature>
<name>A0A9W9AC57_9AGAR</name>
<dbReference type="AlphaFoldDB" id="A0A9W9AC57"/>
<feature type="transmembrane region" description="Helical" evidence="1">
    <location>
        <begin position="35"/>
        <end position="58"/>
    </location>
</feature>
<feature type="transmembrane region" description="Helical" evidence="1">
    <location>
        <begin position="99"/>
        <end position="118"/>
    </location>
</feature>